<reference evidence="1 2" key="1">
    <citation type="submission" date="2011-11" db="EMBL/GenBank/DDBJ databases">
        <authorList>
            <person name="Weinstock G."/>
            <person name="Sodergren E."/>
            <person name="Clifton S."/>
            <person name="Fulton L."/>
            <person name="Fulton B."/>
            <person name="Courtney L."/>
            <person name="Fronick C."/>
            <person name="Harrison M."/>
            <person name="Strong C."/>
            <person name="Farmer C."/>
            <person name="Delahaunty K."/>
            <person name="Markovic C."/>
            <person name="Hall O."/>
            <person name="Minx P."/>
            <person name="Tomlinson C."/>
            <person name="Mitreva M."/>
            <person name="Hou S."/>
            <person name="Chen J."/>
            <person name="Wollam A."/>
            <person name="Pepin K.H."/>
            <person name="Johnson M."/>
            <person name="Bhonagiri V."/>
            <person name="Zhang X."/>
            <person name="Suruliraj S."/>
            <person name="Warren W."/>
            <person name="Chinwalla A."/>
            <person name="Mardis E.R."/>
            <person name="Wilson R.K."/>
        </authorList>
    </citation>
    <scope>NUCLEOTIDE SEQUENCE [LARGE SCALE GENOMIC DNA]</scope>
    <source>
        <strain evidence="1 2">YIT 11816</strain>
    </source>
</reference>
<name>H3KF40_9BURK</name>
<dbReference type="AlphaFoldDB" id="H3KF40"/>
<dbReference type="HOGENOM" id="CLU_2221874_0_0_4"/>
<dbReference type="EMBL" id="AFBQ01000188">
    <property type="protein sequence ID" value="EHY31270.1"/>
    <property type="molecule type" value="Genomic_DNA"/>
</dbReference>
<evidence type="ECO:0000313" key="1">
    <source>
        <dbReference type="EMBL" id="EHY31270.1"/>
    </source>
</evidence>
<proteinExistence type="predicted"/>
<accession>H3KF40</accession>
<sequence>MYFRCGGKFAFRIVFEADSKKPFDGDEGEGWDEGFGEGLGGGALFPEASARRLPARVITSGAHIEGDDAHDAESLFKASPGAAPSSQATAFFFPGAAHRPAPRTTT</sequence>
<dbReference type="STRING" id="762967.HMPREF9440_01357"/>
<keyword evidence="2" id="KW-1185">Reference proteome</keyword>
<dbReference type="Proteomes" id="UP000004956">
    <property type="component" value="Unassembled WGS sequence"/>
</dbReference>
<evidence type="ECO:0000313" key="2">
    <source>
        <dbReference type="Proteomes" id="UP000004956"/>
    </source>
</evidence>
<protein>
    <submittedName>
        <fullName evidence="1">Uncharacterized protein</fullName>
    </submittedName>
</protein>
<comment type="caution">
    <text evidence="1">The sequence shown here is derived from an EMBL/GenBank/DDBJ whole genome shotgun (WGS) entry which is preliminary data.</text>
</comment>
<organism evidence="1 2">
    <name type="scientific">Sutterella parvirubra YIT 11816</name>
    <dbReference type="NCBI Taxonomy" id="762967"/>
    <lineage>
        <taxon>Bacteria</taxon>
        <taxon>Pseudomonadati</taxon>
        <taxon>Pseudomonadota</taxon>
        <taxon>Betaproteobacteria</taxon>
        <taxon>Burkholderiales</taxon>
        <taxon>Sutterellaceae</taxon>
        <taxon>Sutterella</taxon>
    </lineage>
</organism>
<gene>
    <name evidence="1" type="ORF">HMPREF9440_01357</name>
</gene>